<dbReference type="AlphaFoldDB" id="A0A131XWY6"/>
<evidence type="ECO:0000256" key="5">
    <source>
        <dbReference type="ARBA" id="ARBA00022833"/>
    </source>
</evidence>
<evidence type="ECO:0000256" key="2">
    <source>
        <dbReference type="ARBA" id="ARBA00006177"/>
    </source>
</evidence>
<sequence length="397" mass="44368">MGSTRGKNTAGTKEKKFRKIRKCVVPGCKTGHSAAQTGKLSLYRLPKNAERRQAWARSLQRDVQKLCNTTHVCELHFEPRYIQRDFVHIIDGKEVRMPRAKATLTSDAVPTIFRDDLGPPPSFSPSPKSPEELSEWRKTTLHTADEQQRSDSVEQGEEVITDDRAVEEDTSDADPESNTVVLDTTNTTVQETSPATSPSEILSGQEMLLQLQTPAGCWSCLKFPSFKGAVYVSSWFNDLSSEVITEKTVVFRPQRYPDVNCQVYIGRTLIQECLVTTVKAAEEALAMAGETELCKGAASHSEWKELRSLLTSNLRNSLVPGRPGSGAFFSKGCSTTVSKPHTACNECKYIRRNMLTRKSRLSKRKEKVYSDIFPAFEVITVDESVYQWVSSQEAAKE</sequence>
<evidence type="ECO:0000313" key="15">
    <source>
        <dbReference type="EMBL" id="JAP71187.1"/>
    </source>
</evidence>
<dbReference type="EMBL" id="GEFM01004609">
    <property type="protein sequence ID" value="JAP71187.1"/>
    <property type="molecule type" value="mRNA"/>
</dbReference>
<keyword evidence="3" id="KW-0479">Metal-binding</keyword>
<evidence type="ECO:0000256" key="3">
    <source>
        <dbReference type="ARBA" id="ARBA00022723"/>
    </source>
</evidence>
<feature type="compositionally biased region" description="Pro residues" evidence="13">
    <location>
        <begin position="118"/>
        <end position="128"/>
    </location>
</feature>
<dbReference type="Pfam" id="PF05485">
    <property type="entry name" value="THAP"/>
    <property type="match status" value="1"/>
</dbReference>
<evidence type="ECO:0000256" key="11">
    <source>
        <dbReference type="ARBA" id="ARBA00023306"/>
    </source>
</evidence>
<dbReference type="SUPFAM" id="SSF57716">
    <property type="entry name" value="Glucocorticoid receptor-like (DNA-binding domain)"/>
    <property type="match status" value="1"/>
</dbReference>
<feature type="domain" description="THAP-type" evidence="14">
    <location>
        <begin position="19"/>
        <end position="113"/>
    </location>
</feature>
<evidence type="ECO:0000256" key="12">
    <source>
        <dbReference type="PROSITE-ProRule" id="PRU00309"/>
    </source>
</evidence>
<keyword evidence="11" id="KW-0131">Cell cycle</keyword>
<evidence type="ECO:0000256" key="10">
    <source>
        <dbReference type="ARBA" id="ARBA00023242"/>
    </source>
</evidence>
<accession>A0A131XWY6</accession>
<evidence type="ECO:0000256" key="9">
    <source>
        <dbReference type="ARBA" id="ARBA00023163"/>
    </source>
</evidence>
<name>A0A131XWY6_IXORI</name>
<organism evidence="15">
    <name type="scientific">Ixodes ricinus</name>
    <name type="common">Common tick</name>
    <name type="synonym">Acarus ricinus</name>
    <dbReference type="NCBI Taxonomy" id="34613"/>
    <lineage>
        <taxon>Eukaryota</taxon>
        <taxon>Metazoa</taxon>
        <taxon>Ecdysozoa</taxon>
        <taxon>Arthropoda</taxon>
        <taxon>Chelicerata</taxon>
        <taxon>Arachnida</taxon>
        <taxon>Acari</taxon>
        <taxon>Parasitiformes</taxon>
        <taxon>Ixodida</taxon>
        <taxon>Ixodoidea</taxon>
        <taxon>Ixodidae</taxon>
        <taxon>Ixodinae</taxon>
        <taxon>Ixodes</taxon>
    </lineage>
</organism>
<dbReference type="PANTHER" id="PTHR46600">
    <property type="entry name" value="THAP DOMAIN-CONTAINING"/>
    <property type="match status" value="1"/>
</dbReference>
<evidence type="ECO:0000256" key="13">
    <source>
        <dbReference type="SAM" id="MobiDB-lite"/>
    </source>
</evidence>
<feature type="compositionally biased region" description="Low complexity" evidence="13">
    <location>
        <begin position="178"/>
        <end position="189"/>
    </location>
</feature>
<dbReference type="SMART" id="SM00980">
    <property type="entry name" value="THAP"/>
    <property type="match status" value="1"/>
</dbReference>
<evidence type="ECO:0000256" key="1">
    <source>
        <dbReference type="ARBA" id="ARBA00004642"/>
    </source>
</evidence>
<evidence type="ECO:0000256" key="8">
    <source>
        <dbReference type="ARBA" id="ARBA00023125"/>
    </source>
</evidence>
<dbReference type="SMART" id="SM00692">
    <property type="entry name" value="DM3"/>
    <property type="match status" value="1"/>
</dbReference>
<dbReference type="PANTHER" id="PTHR46600:SF1">
    <property type="entry name" value="THAP DOMAIN-CONTAINING PROTEIN 1"/>
    <property type="match status" value="1"/>
</dbReference>
<dbReference type="InterPro" id="IPR026516">
    <property type="entry name" value="THAP1/10"/>
</dbReference>
<keyword evidence="10" id="KW-0539">Nucleus</keyword>
<evidence type="ECO:0000259" key="14">
    <source>
        <dbReference type="PROSITE" id="PS50950"/>
    </source>
</evidence>
<reference evidence="15" key="1">
    <citation type="submission" date="2016-02" db="EMBL/GenBank/DDBJ databases">
        <title>RNAseq analyses of the midgut from blood- or serum-fed Ixodes ricinus ticks.</title>
        <authorList>
            <person name="Perner J."/>
            <person name="Provaznik J."/>
            <person name="Schrenkova J."/>
            <person name="Urbanova V."/>
            <person name="Ribeiro J.M."/>
            <person name="Kopacek P."/>
        </authorList>
    </citation>
    <scope>NUCLEOTIDE SEQUENCE</scope>
    <source>
        <tissue evidence="15">Gut</tissue>
    </source>
</reference>
<protein>
    <recommendedName>
        <fullName evidence="14">THAP-type domain-containing protein</fullName>
    </recommendedName>
</protein>
<dbReference type="InterPro" id="IPR006612">
    <property type="entry name" value="THAP_Znf"/>
</dbReference>
<dbReference type="Gene3D" id="6.20.210.20">
    <property type="entry name" value="THAP domain"/>
    <property type="match status" value="1"/>
</dbReference>
<feature type="compositionally biased region" description="Acidic residues" evidence="13">
    <location>
        <begin position="154"/>
        <end position="175"/>
    </location>
</feature>
<keyword evidence="9" id="KW-0804">Transcription</keyword>
<keyword evidence="5" id="KW-0862">Zinc</keyword>
<dbReference type="InterPro" id="IPR038441">
    <property type="entry name" value="THAP_Znf_sf"/>
</dbReference>
<keyword evidence="6" id="KW-0805">Transcription regulation</keyword>
<evidence type="ECO:0000256" key="4">
    <source>
        <dbReference type="ARBA" id="ARBA00022771"/>
    </source>
</evidence>
<dbReference type="PROSITE" id="PS50950">
    <property type="entry name" value="ZF_THAP"/>
    <property type="match status" value="1"/>
</dbReference>
<feature type="compositionally biased region" description="Polar residues" evidence="13">
    <location>
        <begin position="190"/>
        <end position="199"/>
    </location>
</feature>
<feature type="region of interest" description="Disordered" evidence="13">
    <location>
        <begin position="111"/>
        <end position="199"/>
    </location>
</feature>
<keyword evidence="4 12" id="KW-0863">Zinc-finger</keyword>
<proteinExistence type="evidence at transcript level"/>
<evidence type="ECO:0000256" key="7">
    <source>
        <dbReference type="ARBA" id="ARBA00023054"/>
    </source>
</evidence>
<comment type="subcellular location">
    <subcellularLocation>
        <location evidence="1">Nucleus</location>
        <location evidence="1">Nucleoplasm</location>
    </subcellularLocation>
</comment>
<dbReference type="GO" id="GO:0008270">
    <property type="term" value="F:zinc ion binding"/>
    <property type="evidence" value="ECO:0007669"/>
    <property type="project" value="UniProtKB-KW"/>
</dbReference>
<feature type="compositionally biased region" description="Basic and acidic residues" evidence="13">
    <location>
        <begin position="129"/>
        <end position="152"/>
    </location>
</feature>
<keyword evidence="7" id="KW-0175">Coiled coil</keyword>
<evidence type="ECO:0000256" key="6">
    <source>
        <dbReference type="ARBA" id="ARBA00023015"/>
    </source>
</evidence>
<comment type="similarity">
    <text evidence="2">Belongs to the THAP1 family.</text>
</comment>
<dbReference type="GO" id="GO:0043565">
    <property type="term" value="F:sequence-specific DNA binding"/>
    <property type="evidence" value="ECO:0007669"/>
    <property type="project" value="InterPro"/>
</dbReference>
<keyword evidence="8 12" id="KW-0238">DNA-binding</keyword>
<dbReference type="GO" id="GO:0005654">
    <property type="term" value="C:nucleoplasm"/>
    <property type="evidence" value="ECO:0007669"/>
    <property type="project" value="UniProtKB-SubCell"/>
</dbReference>